<dbReference type="RefSeq" id="WP_369752549.1">
    <property type="nucleotide sequence ID" value="NZ_CP165625.1"/>
</dbReference>
<dbReference type="InterPro" id="IPR029039">
    <property type="entry name" value="Flavoprotein-like_sf"/>
</dbReference>
<evidence type="ECO:0000313" key="2">
    <source>
        <dbReference type="EMBL" id="XDU94570.1"/>
    </source>
</evidence>
<dbReference type="SUPFAM" id="SSF52218">
    <property type="entry name" value="Flavoproteins"/>
    <property type="match status" value="1"/>
</dbReference>
<organism evidence="2">
    <name type="scientific">Flavobacterium sp. WC2409</name>
    <dbReference type="NCBI Taxonomy" id="3234139"/>
    <lineage>
        <taxon>Bacteria</taxon>
        <taxon>Pseudomonadati</taxon>
        <taxon>Bacteroidota</taxon>
        <taxon>Flavobacteriia</taxon>
        <taxon>Flavobacteriales</taxon>
        <taxon>Flavobacteriaceae</taxon>
        <taxon>Flavobacterium</taxon>
    </lineage>
</organism>
<feature type="domain" description="NADPH-dependent FMN reductase-like" evidence="1">
    <location>
        <begin position="3"/>
        <end position="147"/>
    </location>
</feature>
<dbReference type="InterPro" id="IPR050712">
    <property type="entry name" value="NAD(P)H-dep_reductase"/>
</dbReference>
<evidence type="ECO:0000259" key="1">
    <source>
        <dbReference type="Pfam" id="PF03358"/>
    </source>
</evidence>
<dbReference type="Pfam" id="PF03358">
    <property type="entry name" value="FMN_red"/>
    <property type="match status" value="1"/>
</dbReference>
<proteinExistence type="predicted"/>
<protein>
    <submittedName>
        <fullName evidence="2">NADPH-dependent FMN reductase</fullName>
        <ecNumber evidence="2">1.-.-.-</ecNumber>
    </submittedName>
</protein>
<accession>A0AB39VYD9</accession>
<sequence>MKKIIAFGASSSTTSINKQLAVYAAEQFKNATVEVLDLNDYEMPIFSMDKETANGIPELAKDFFAKLGSADLLVISFAEHNGAYSTAFKNIFDWTSRIHSKTFQEKQTLIMATSPGPRGGASVLEIAKSRFPFQGAVVKGSFSLPSFHENFDEKEGITNTDLNNELLQIVQSITL</sequence>
<dbReference type="EMBL" id="CP165625">
    <property type="protein sequence ID" value="XDU94570.1"/>
    <property type="molecule type" value="Genomic_DNA"/>
</dbReference>
<dbReference type="GO" id="GO:0016491">
    <property type="term" value="F:oxidoreductase activity"/>
    <property type="evidence" value="ECO:0007669"/>
    <property type="project" value="UniProtKB-KW"/>
</dbReference>
<dbReference type="AlphaFoldDB" id="A0AB39VYD9"/>
<keyword evidence="2" id="KW-0560">Oxidoreductase</keyword>
<reference evidence="2" key="1">
    <citation type="submission" date="2024-07" db="EMBL/GenBank/DDBJ databases">
        <authorList>
            <person name="Biller S.J."/>
        </authorList>
    </citation>
    <scope>NUCLEOTIDE SEQUENCE</scope>
    <source>
        <strain evidence="2">WC2409</strain>
    </source>
</reference>
<dbReference type="GO" id="GO:0010181">
    <property type="term" value="F:FMN binding"/>
    <property type="evidence" value="ECO:0007669"/>
    <property type="project" value="TreeGrafter"/>
</dbReference>
<dbReference type="Gene3D" id="3.40.50.360">
    <property type="match status" value="1"/>
</dbReference>
<dbReference type="GO" id="GO:0005829">
    <property type="term" value="C:cytosol"/>
    <property type="evidence" value="ECO:0007669"/>
    <property type="project" value="TreeGrafter"/>
</dbReference>
<name>A0AB39VYD9_9FLAO</name>
<dbReference type="EC" id="1.-.-.-" evidence="2"/>
<dbReference type="InterPro" id="IPR005025">
    <property type="entry name" value="FMN_Rdtase-like_dom"/>
</dbReference>
<gene>
    <name evidence="2" type="ORF">AB3G34_11805</name>
</gene>
<dbReference type="PANTHER" id="PTHR30543">
    <property type="entry name" value="CHROMATE REDUCTASE"/>
    <property type="match status" value="1"/>
</dbReference>
<dbReference type="PANTHER" id="PTHR30543:SF21">
    <property type="entry name" value="NAD(P)H-DEPENDENT FMN REDUCTASE LOT6"/>
    <property type="match status" value="1"/>
</dbReference>